<protein>
    <recommendedName>
        <fullName evidence="4">LVIVD repeat-containing protein</fullName>
    </recommendedName>
</protein>
<name>A0A916JAF3_9BACT</name>
<evidence type="ECO:0000256" key="1">
    <source>
        <dbReference type="SAM" id="SignalP"/>
    </source>
</evidence>
<evidence type="ECO:0000313" key="3">
    <source>
        <dbReference type="Proteomes" id="UP000680038"/>
    </source>
</evidence>
<dbReference type="Proteomes" id="UP000680038">
    <property type="component" value="Unassembled WGS sequence"/>
</dbReference>
<organism evidence="2 3">
    <name type="scientific">Dyadobacter helix</name>
    <dbReference type="NCBI Taxonomy" id="2822344"/>
    <lineage>
        <taxon>Bacteria</taxon>
        <taxon>Pseudomonadati</taxon>
        <taxon>Bacteroidota</taxon>
        <taxon>Cytophagia</taxon>
        <taxon>Cytophagales</taxon>
        <taxon>Spirosomataceae</taxon>
        <taxon>Dyadobacter</taxon>
    </lineage>
</organism>
<comment type="caution">
    <text evidence="2">The sequence shown here is derived from an EMBL/GenBank/DDBJ whole genome shotgun (WGS) entry which is preliminary data.</text>
</comment>
<dbReference type="EMBL" id="CAJRAF010000001">
    <property type="protein sequence ID" value="CAG4995447.1"/>
    <property type="molecule type" value="Genomic_DNA"/>
</dbReference>
<sequence>MKNFLLLLLAVSLFACQVNVDDGTPSDIPFDGTCYRPVYASESETKKIEVLPAMALSEPGKIYFLNPYIFINEKGKGVHIVDNSDPRNPRNLSFISIPGNYDIAAKGTWLYADNASDLLVFDISNPVDPKLSKRIETAIPVTNYPSVTNVYFECADSKKGTVVGWEKIPMSARPNCYR</sequence>
<feature type="chain" id="PRO_5036673655" description="LVIVD repeat-containing protein" evidence="1">
    <location>
        <begin position="21"/>
        <end position="178"/>
    </location>
</feature>
<dbReference type="Pfam" id="PF08309">
    <property type="entry name" value="LVIVD"/>
    <property type="match status" value="2"/>
</dbReference>
<dbReference type="AlphaFoldDB" id="A0A916JAF3"/>
<reference evidence="2" key="1">
    <citation type="submission" date="2021-04" db="EMBL/GenBank/DDBJ databases">
        <authorList>
            <person name="Rodrigo-Torres L."/>
            <person name="Arahal R. D."/>
            <person name="Lucena T."/>
        </authorList>
    </citation>
    <scope>NUCLEOTIDE SEQUENCE</scope>
    <source>
        <strain evidence="2">CECT 9275</strain>
    </source>
</reference>
<accession>A0A916JAF3</accession>
<dbReference type="InterPro" id="IPR013211">
    <property type="entry name" value="LVIVD"/>
</dbReference>
<evidence type="ECO:0008006" key="4">
    <source>
        <dbReference type="Google" id="ProtNLM"/>
    </source>
</evidence>
<keyword evidence="1" id="KW-0732">Signal</keyword>
<dbReference type="RefSeq" id="WP_215238267.1">
    <property type="nucleotide sequence ID" value="NZ_CAJRAF010000001.1"/>
</dbReference>
<proteinExistence type="predicted"/>
<feature type="signal peptide" evidence="1">
    <location>
        <begin position="1"/>
        <end position="20"/>
    </location>
</feature>
<evidence type="ECO:0000313" key="2">
    <source>
        <dbReference type="EMBL" id="CAG4995447.1"/>
    </source>
</evidence>
<keyword evidence="3" id="KW-1185">Reference proteome</keyword>
<gene>
    <name evidence="2" type="ORF">DYBT9275_01640</name>
</gene>
<dbReference type="PROSITE" id="PS51257">
    <property type="entry name" value="PROKAR_LIPOPROTEIN"/>
    <property type="match status" value="1"/>
</dbReference>